<protein>
    <recommendedName>
        <fullName evidence="3">Protein kinase domain-containing protein</fullName>
    </recommendedName>
</protein>
<dbReference type="AlphaFoldDB" id="A0A453DKA9"/>
<reference evidence="1" key="4">
    <citation type="submission" date="2019-03" db="UniProtKB">
        <authorList>
            <consortium name="EnsemblPlants"/>
        </authorList>
    </citation>
    <scope>IDENTIFICATION</scope>
</reference>
<proteinExistence type="predicted"/>
<dbReference type="Proteomes" id="UP000015105">
    <property type="component" value="Chromosome 2D"/>
</dbReference>
<evidence type="ECO:0000313" key="2">
    <source>
        <dbReference type="Proteomes" id="UP000015105"/>
    </source>
</evidence>
<reference evidence="1" key="3">
    <citation type="journal article" date="2017" name="Nature">
        <title>Genome sequence of the progenitor of the wheat D genome Aegilops tauschii.</title>
        <authorList>
            <person name="Luo M.C."/>
            <person name="Gu Y.Q."/>
            <person name="Puiu D."/>
            <person name="Wang H."/>
            <person name="Twardziok S.O."/>
            <person name="Deal K.R."/>
            <person name="Huo N."/>
            <person name="Zhu T."/>
            <person name="Wang L."/>
            <person name="Wang Y."/>
            <person name="McGuire P.E."/>
            <person name="Liu S."/>
            <person name="Long H."/>
            <person name="Ramasamy R.K."/>
            <person name="Rodriguez J.C."/>
            <person name="Van S.L."/>
            <person name="Yuan L."/>
            <person name="Wang Z."/>
            <person name="Xia Z."/>
            <person name="Xiao L."/>
            <person name="Anderson O.D."/>
            <person name="Ouyang S."/>
            <person name="Liang Y."/>
            <person name="Zimin A.V."/>
            <person name="Pertea G."/>
            <person name="Qi P."/>
            <person name="Bennetzen J.L."/>
            <person name="Dai X."/>
            <person name="Dawson M.W."/>
            <person name="Muller H.G."/>
            <person name="Kugler K."/>
            <person name="Rivarola-Duarte L."/>
            <person name="Spannagl M."/>
            <person name="Mayer K.F.X."/>
            <person name="Lu F.H."/>
            <person name="Bevan M.W."/>
            <person name="Leroy P."/>
            <person name="Li P."/>
            <person name="You F.M."/>
            <person name="Sun Q."/>
            <person name="Liu Z."/>
            <person name="Lyons E."/>
            <person name="Wicker T."/>
            <person name="Salzberg S.L."/>
            <person name="Devos K.M."/>
            <person name="Dvorak J."/>
        </authorList>
    </citation>
    <scope>NUCLEOTIDE SEQUENCE [LARGE SCALE GENOMIC DNA]</scope>
    <source>
        <strain evidence="1">cv. AL8/78</strain>
    </source>
</reference>
<accession>A0A453DKA9</accession>
<evidence type="ECO:0000313" key="1">
    <source>
        <dbReference type="EnsemblPlants" id="AET2Gv21282600.8"/>
    </source>
</evidence>
<keyword evidence="2" id="KW-1185">Reference proteome</keyword>
<organism evidence="1 2">
    <name type="scientific">Aegilops tauschii subsp. strangulata</name>
    <name type="common">Goatgrass</name>
    <dbReference type="NCBI Taxonomy" id="200361"/>
    <lineage>
        <taxon>Eukaryota</taxon>
        <taxon>Viridiplantae</taxon>
        <taxon>Streptophyta</taxon>
        <taxon>Embryophyta</taxon>
        <taxon>Tracheophyta</taxon>
        <taxon>Spermatophyta</taxon>
        <taxon>Magnoliopsida</taxon>
        <taxon>Liliopsida</taxon>
        <taxon>Poales</taxon>
        <taxon>Poaceae</taxon>
        <taxon>BOP clade</taxon>
        <taxon>Pooideae</taxon>
        <taxon>Triticodae</taxon>
        <taxon>Triticeae</taxon>
        <taxon>Triticinae</taxon>
        <taxon>Aegilops</taxon>
    </lineage>
</organism>
<dbReference type="Gramene" id="AET2Gv21282600.7">
    <property type="protein sequence ID" value="AET2Gv21282600.7"/>
    <property type="gene ID" value="AET2Gv21282600"/>
</dbReference>
<dbReference type="Gramene" id="AET2Gv21282600.8">
    <property type="protein sequence ID" value="AET2Gv21282600.8"/>
    <property type="gene ID" value="AET2Gv21282600"/>
</dbReference>
<reference evidence="1" key="5">
    <citation type="journal article" date="2021" name="G3 (Bethesda)">
        <title>Aegilops tauschii genome assembly Aet v5.0 features greater sequence contiguity and improved annotation.</title>
        <authorList>
            <person name="Wang L."/>
            <person name="Zhu T."/>
            <person name="Rodriguez J.C."/>
            <person name="Deal K.R."/>
            <person name="Dubcovsky J."/>
            <person name="McGuire P.E."/>
            <person name="Lux T."/>
            <person name="Spannagl M."/>
            <person name="Mayer K.F.X."/>
            <person name="Baldrich P."/>
            <person name="Meyers B.C."/>
            <person name="Huo N."/>
            <person name="Gu Y.Q."/>
            <person name="Zhou H."/>
            <person name="Devos K.M."/>
            <person name="Bennetzen J.L."/>
            <person name="Unver T."/>
            <person name="Budak H."/>
            <person name="Gulick P.J."/>
            <person name="Galiba G."/>
            <person name="Kalapos B."/>
            <person name="Nelson D.R."/>
            <person name="Li P."/>
            <person name="You F.M."/>
            <person name="Luo M.C."/>
            <person name="Dvorak J."/>
        </authorList>
    </citation>
    <scope>NUCLEOTIDE SEQUENCE [LARGE SCALE GENOMIC DNA]</scope>
    <source>
        <strain evidence="1">cv. AL8/78</strain>
    </source>
</reference>
<dbReference type="EnsemblPlants" id="AET2Gv21282600.7">
    <property type="protein sequence ID" value="AET2Gv21282600.7"/>
    <property type="gene ID" value="AET2Gv21282600"/>
</dbReference>
<dbReference type="EnsemblPlants" id="AET2Gv21282600.8">
    <property type="protein sequence ID" value="AET2Gv21282600.8"/>
    <property type="gene ID" value="AET2Gv21282600"/>
</dbReference>
<dbReference type="Gene3D" id="1.10.510.10">
    <property type="entry name" value="Transferase(Phosphotransferase) domain 1"/>
    <property type="match status" value="1"/>
</dbReference>
<evidence type="ECO:0008006" key="3">
    <source>
        <dbReference type="Google" id="ProtNLM"/>
    </source>
</evidence>
<dbReference type="InterPro" id="IPR011009">
    <property type="entry name" value="Kinase-like_dom_sf"/>
</dbReference>
<dbReference type="SUPFAM" id="SSF56112">
    <property type="entry name" value="Protein kinase-like (PK-like)"/>
    <property type="match status" value="1"/>
</dbReference>
<reference evidence="2" key="2">
    <citation type="journal article" date="2017" name="Nat. Plants">
        <title>The Aegilops tauschii genome reveals multiple impacts of transposons.</title>
        <authorList>
            <person name="Zhao G."/>
            <person name="Zou C."/>
            <person name="Li K."/>
            <person name="Wang K."/>
            <person name="Li T."/>
            <person name="Gao L."/>
            <person name="Zhang X."/>
            <person name="Wang H."/>
            <person name="Yang Z."/>
            <person name="Liu X."/>
            <person name="Jiang W."/>
            <person name="Mao L."/>
            <person name="Kong X."/>
            <person name="Jiao Y."/>
            <person name="Jia J."/>
        </authorList>
    </citation>
    <scope>NUCLEOTIDE SEQUENCE [LARGE SCALE GENOMIC DNA]</scope>
    <source>
        <strain evidence="2">cv. AL8/78</strain>
    </source>
</reference>
<reference evidence="2" key="1">
    <citation type="journal article" date="2014" name="Science">
        <title>Ancient hybridizations among the ancestral genomes of bread wheat.</title>
        <authorList>
            <consortium name="International Wheat Genome Sequencing Consortium,"/>
            <person name="Marcussen T."/>
            <person name="Sandve S.R."/>
            <person name="Heier L."/>
            <person name="Spannagl M."/>
            <person name="Pfeifer M."/>
            <person name="Jakobsen K.S."/>
            <person name="Wulff B.B."/>
            <person name="Steuernagel B."/>
            <person name="Mayer K.F."/>
            <person name="Olsen O.A."/>
        </authorList>
    </citation>
    <scope>NUCLEOTIDE SEQUENCE [LARGE SCALE GENOMIC DNA]</scope>
    <source>
        <strain evidence="2">cv. AL8/78</strain>
    </source>
</reference>
<name>A0A453DKA9_AEGTS</name>
<sequence>MPHEYLFGNVVSNKLDIFSLGVVMIKIIAGPSGHTRHAEMHYQEFFDLVRKISLRLDKNTMFIMIWCTCVCCNSNLYLDHIGSRKLEKKVERNMEFSRATRSTMPASENMH</sequence>